<feature type="transmembrane region" description="Helical" evidence="1">
    <location>
        <begin position="12"/>
        <end position="32"/>
    </location>
</feature>
<sequence>MKIGKYEIAARQAIIFLAAILVIFTLYCLAWLPPSSSYIHRGLFLVVCILLVPLIYPPKSKIGKIFLIIFTMMVLVGTAYPMIFEDKLMGQDLMATGADIPFGIIFLIGFFVVLSHVANGIIHNGRVLKVASIPVFIGSAPAILAAVTLDKHTGGVIGAKVDI</sequence>
<evidence type="ECO:0000256" key="1">
    <source>
        <dbReference type="SAM" id="Phobius"/>
    </source>
</evidence>
<feature type="transmembrane region" description="Helical" evidence="1">
    <location>
        <begin position="65"/>
        <end position="83"/>
    </location>
</feature>
<keyword evidence="1" id="KW-0472">Membrane</keyword>
<dbReference type="EMBL" id="BART01003365">
    <property type="protein sequence ID" value="GAG55774.1"/>
    <property type="molecule type" value="Genomic_DNA"/>
</dbReference>
<keyword evidence="1" id="KW-1133">Transmembrane helix</keyword>
<proteinExistence type="predicted"/>
<reference evidence="2" key="1">
    <citation type="journal article" date="2014" name="Front. Microbiol.">
        <title>High frequency of phylogenetically diverse reductive dehalogenase-homologous genes in deep subseafloor sedimentary metagenomes.</title>
        <authorList>
            <person name="Kawai M."/>
            <person name="Futagami T."/>
            <person name="Toyoda A."/>
            <person name="Takaki Y."/>
            <person name="Nishi S."/>
            <person name="Hori S."/>
            <person name="Arai W."/>
            <person name="Tsubouchi T."/>
            <person name="Morono Y."/>
            <person name="Uchiyama I."/>
            <person name="Ito T."/>
            <person name="Fujiyama A."/>
            <person name="Inagaki F."/>
            <person name="Takami H."/>
        </authorList>
    </citation>
    <scope>NUCLEOTIDE SEQUENCE</scope>
    <source>
        <strain evidence="2">Expedition CK06-06</strain>
    </source>
</reference>
<name>X0YIA0_9ZZZZ</name>
<feature type="transmembrane region" description="Helical" evidence="1">
    <location>
        <begin position="38"/>
        <end position="56"/>
    </location>
</feature>
<gene>
    <name evidence="2" type="ORF">S01H4_09360</name>
</gene>
<accession>X0YIA0</accession>
<organism evidence="2">
    <name type="scientific">marine sediment metagenome</name>
    <dbReference type="NCBI Taxonomy" id="412755"/>
    <lineage>
        <taxon>unclassified sequences</taxon>
        <taxon>metagenomes</taxon>
        <taxon>ecological metagenomes</taxon>
    </lineage>
</organism>
<protein>
    <submittedName>
        <fullName evidence="2">Uncharacterized protein</fullName>
    </submittedName>
</protein>
<feature type="transmembrane region" description="Helical" evidence="1">
    <location>
        <begin position="103"/>
        <end position="122"/>
    </location>
</feature>
<comment type="caution">
    <text evidence="2">The sequence shown here is derived from an EMBL/GenBank/DDBJ whole genome shotgun (WGS) entry which is preliminary data.</text>
</comment>
<dbReference type="AlphaFoldDB" id="X0YIA0"/>
<keyword evidence="1" id="KW-0812">Transmembrane</keyword>
<evidence type="ECO:0000313" key="2">
    <source>
        <dbReference type="EMBL" id="GAG55774.1"/>
    </source>
</evidence>